<feature type="region of interest" description="Disordered" evidence="1">
    <location>
        <begin position="1"/>
        <end position="34"/>
    </location>
</feature>
<organism evidence="2 3">
    <name type="scientific">Rhodovulum visakhapatnamense</name>
    <dbReference type="NCBI Taxonomy" id="364297"/>
    <lineage>
        <taxon>Bacteria</taxon>
        <taxon>Pseudomonadati</taxon>
        <taxon>Pseudomonadota</taxon>
        <taxon>Alphaproteobacteria</taxon>
        <taxon>Rhodobacterales</taxon>
        <taxon>Paracoccaceae</taxon>
        <taxon>Rhodovulum</taxon>
    </lineage>
</organism>
<name>A0ABS1RJY2_9RHOB</name>
<feature type="non-terminal residue" evidence="2">
    <location>
        <position position="114"/>
    </location>
</feature>
<evidence type="ECO:0000313" key="3">
    <source>
        <dbReference type="Proteomes" id="UP000635853"/>
    </source>
</evidence>
<comment type="caution">
    <text evidence="2">The sequence shown here is derived from an EMBL/GenBank/DDBJ whole genome shotgun (WGS) entry which is preliminary data.</text>
</comment>
<feature type="compositionally biased region" description="Basic and acidic residues" evidence="1">
    <location>
        <begin position="18"/>
        <end position="28"/>
    </location>
</feature>
<keyword evidence="3" id="KW-1185">Reference proteome</keyword>
<accession>A0ABS1RJY2</accession>
<evidence type="ECO:0000256" key="1">
    <source>
        <dbReference type="SAM" id="MobiDB-lite"/>
    </source>
</evidence>
<evidence type="ECO:0000313" key="2">
    <source>
        <dbReference type="EMBL" id="MBL3579016.1"/>
    </source>
</evidence>
<proteinExistence type="predicted"/>
<gene>
    <name evidence="2" type="ORF">JMJ92_12760</name>
</gene>
<sequence length="114" mass="11999">MPHPAQVGQPARAVADVGDQRSARRDPPAEQPVIGRNRVVIAAGEQTDRCVGREVRQIVMAGGEGRDHRFGHAIGDKEGAGAGRIGKARAGILQAEMAGLGRFDVDQVKRAAEA</sequence>
<reference evidence="3" key="1">
    <citation type="submission" date="2021-01" db="EMBL/GenBank/DDBJ databases">
        <title>Draft genomes of Rhodovulum sulfidophilum.</title>
        <authorList>
            <person name="Guzman M.S."/>
        </authorList>
    </citation>
    <scope>NUCLEOTIDE SEQUENCE [LARGE SCALE GENOMIC DNA]</scope>
    <source>
        <strain evidence="3">AB19</strain>
    </source>
</reference>
<dbReference type="Proteomes" id="UP000635853">
    <property type="component" value="Unassembled WGS sequence"/>
</dbReference>
<dbReference type="EMBL" id="JAESIL010000051">
    <property type="protein sequence ID" value="MBL3579016.1"/>
    <property type="molecule type" value="Genomic_DNA"/>
</dbReference>
<protein>
    <submittedName>
        <fullName evidence="2">Uncharacterized protein</fullName>
    </submittedName>
</protein>